<feature type="compositionally biased region" description="Polar residues" evidence="1">
    <location>
        <begin position="254"/>
        <end position="264"/>
    </location>
</feature>
<feature type="region of interest" description="Disordered" evidence="1">
    <location>
        <begin position="430"/>
        <end position="449"/>
    </location>
</feature>
<dbReference type="AlphaFoldDB" id="A0A167V5J6"/>
<feature type="compositionally biased region" description="Basic and acidic residues" evidence="1">
    <location>
        <begin position="47"/>
        <end position="60"/>
    </location>
</feature>
<keyword evidence="4" id="KW-1185">Reference proteome</keyword>
<evidence type="ECO:0000313" key="4">
    <source>
        <dbReference type="Proteomes" id="UP000242877"/>
    </source>
</evidence>
<dbReference type="Proteomes" id="UP000242877">
    <property type="component" value="Unassembled WGS sequence"/>
</dbReference>
<organism evidence="3 4">
    <name type="scientific">Ascosphaera apis ARSEF 7405</name>
    <dbReference type="NCBI Taxonomy" id="392613"/>
    <lineage>
        <taxon>Eukaryota</taxon>
        <taxon>Fungi</taxon>
        <taxon>Dikarya</taxon>
        <taxon>Ascomycota</taxon>
        <taxon>Pezizomycotina</taxon>
        <taxon>Eurotiomycetes</taxon>
        <taxon>Eurotiomycetidae</taxon>
        <taxon>Onygenales</taxon>
        <taxon>Ascosphaeraceae</taxon>
        <taxon>Ascosphaera</taxon>
    </lineage>
</organism>
<accession>A0A167V5J6</accession>
<dbReference type="InterPro" id="IPR021644">
    <property type="entry name" value="CAF-1_p150_acidic"/>
</dbReference>
<feature type="compositionally biased region" description="Polar residues" evidence="1">
    <location>
        <begin position="132"/>
        <end position="152"/>
    </location>
</feature>
<gene>
    <name evidence="3" type="ORF">AAP_05926</name>
</gene>
<comment type="caution">
    <text evidence="3">The sequence shown here is derived from an EMBL/GenBank/DDBJ whole genome shotgun (WGS) entry which is preliminary data.</text>
</comment>
<feature type="domain" description="Chromatin assembly factor 1 p150 subunit acidic region" evidence="2">
    <location>
        <begin position="156"/>
        <end position="253"/>
    </location>
</feature>
<dbReference type="VEuPathDB" id="FungiDB:AAP_05926"/>
<dbReference type="EMBL" id="AZGZ01000039">
    <property type="protein sequence ID" value="KZZ87071.1"/>
    <property type="molecule type" value="Genomic_DNA"/>
</dbReference>
<name>A0A167V5J6_9EURO</name>
<evidence type="ECO:0000259" key="2">
    <source>
        <dbReference type="Pfam" id="PF11600"/>
    </source>
</evidence>
<protein>
    <submittedName>
        <fullName evidence="3">Chromatin assembly factor 1 subunit A</fullName>
    </submittedName>
</protein>
<dbReference type="OrthoDB" id="79480at2759"/>
<feature type="compositionally biased region" description="Gly residues" evidence="1">
    <location>
        <begin position="71"/>
        <end position="80"/>
    </location>
</feature>
<reference evidence="3 4" key="1">
    <citation type="journal article" date="2016" name="Genome Biol. Evol.">
        <title>Divergent and convergent evolution of fungal pathogenicity.</title>
        <authorList>
            <person name="Shang Y."/>
            <person name="Xiao G."/>
            <person name="Zheng P."/>
            <person name="Cen K."/>
            <person name="Zhan S."/>
            <person name="Wang C."/>
        </authorList>
    </citation>
    <scope>NUCLEOTIDE SEQUENCE [LARGE SCALE GENOMIC DNA]</scope>
    <source>
        <strain evidence="3 4">ARSEF 7405</strain>
    </source>
</reference>
<feature type="compositionally biased region" description="Low complexity" evidence="1">
    <location>
        <begin position="12"/>
        <end position="34"/>
    </location>
</feature>
<feature type="region of interest" description="Disordered" evidence="1">
    <location>
        <begin position="1"/>
        <end position="270"/>
    </location>
</feature>
<evidence type="ECO:0000256" key="1">
    <source>
        <dbReference type="SAM" id="MobiDB-lite"/>
    </source>
</evidence>
<dbReference type="Pfam" id="PF11600">
    <property type="entry name" value="CAF1A_acidic"/>
    <property type="match status" value="1"/>
</dbReference>
<sequence length="523" mass="58160">MAHNEGQSAISTSNTPTTIAQPTTTAVSATSESTIPKLLPSTTTKKRPAEEEIAEQERTSKTPFSDITNGAGAGAAGTGGQHLIELAVRSSSPVKRRIVPMTPDKGQEGEQEDNMDNGEQTNEASASPPRSPQNVAAASTGPTAAGIDTTTCPPKKKQKLSPASKEAKEKERQLRELQKAQKAQEKVKREEERRKREEERKQREEAKEQKRRAKEEERIAREEEKKRKEKSQMRLNAFFAKPKTSAQENKDHATSSVSEAPSTTKADEPQSLTDYELEFRPFFLQSHTTILPIHRFQRSEAATKDAIDGLDSALGQQSSLSQPPTSSSISNLKSSCKILSMKPRPRQLYNTRKYAVKEIVHMLYNPATWRTESTSSIESTGVKPEDLIKRIPMKTLQFAEDFGLEVIGDDLQLPIDPFSTAYWETPAVVTEQQADEKDSRKTSGSRTSAKPAFTTLTASVPLAGSKTKREFPPEQLEEFKEVIRGSNLTKAGLTEVLKKRYVQHFFGWFICAELLYKGYSMLI</sequence>
<proteinExistence type="predicted"/>
<evidence type="ECO:0000313" key="3">
    <source>
        <dbReference type="EMBL" id="KZZ87071.1"/>
    </source>
</evidence>
<feature type="compositionally biased region" description="Polar residues" evidence="1">
    <location>
        <begin position="1"/>
        <end position="11"/>
    </location>
</feature>
<feature type="compositionally biased region" description="Basic and acidic residues" evidence="1">
    <location>
        <begin position="165"/>
        <end position="232"/>
    </location>
</feature>